<organism evidence="2 3">
    <name type="scientific">Mesorhizobium japonicum (strain LMG 29417 / CECT 9101 / MAFF 303099)</name>
    <name type="common">Mesorhizobium loti (strain MAFF 303099)</name>
    <dbReference type="NCBI Taxonomy" id="266835"/>
    <lineage>
        <taxon>Bacteria</taxon>
        <taxon>Pseudomonadati</taxon>
        <taxon>Pseudomonadota</taxon>
        <taxon>Alphaproteobacteria</taxon>
        <taxon>Hyphomicrobiales</taxon>
        <taxon>Phyllobacteriaceae</taxon>
        <taxon>Mesorhizobium</taxon>
    </lineage>
</organism>
<accession>Q98CL4</accession>
<reference evidence="2 3" key="1">
    <citation type="journal article" date="2000" name="DNA Res.">
        <title>Complete genome structure of the nitrogen-fixing symbiotic bacterium Mesorhizobium loti.</title>
        <authorList>
            <person name="Kaneko T."/>
            <person name="Nakamura Y."/>
            <person name="Sato S."/>
            <person name="Asamizu E."/>
            <person name="Kato T."/>
            <person name="Sasamoto S."/>
            <person name="Watanabe A."/>
            <person name="Idesawa K."/>
            <person name="Ishikawa A."/>
            <person name="Kawashima K."/>
            <person name="Kimura T."/>
            <person name="Kishida Y."/>
            <person name="Kiyokawa C."/>
            <person name="Kohara M."/>
            <person name="Matsumoto M."/>
            <person name="Matsuno A."/>
            <person name="Mochizuki Y."/>
            <person name="Nakayama S."/>
            <person name="Nakazaki N."/>
            <person name="Shimpo S."/>
            <person name="Sugimoto M."/>
            <person name="Takeuchi C."/>
            <person name="Yamada M."/>
            <person name="Tabata S."/>
        </authorList>
    </citation>
    <scope>NUCLEOTIDE SEQUENCE [LARGE SCALE GENOMIC DNA]</scope>
    <source>
        <strain evidence="3">LMG 29417 / CECT 9101 / MAFF 303099</strain>
    </source>
</reference>
<name>Q98CL4_RHILO</name>
<sequence length="51" mass="5816">MPYKPILTRVPTEPPGSWKQPQLLGKAAPYRGRPTLLRLDFESRKRLRAAG</sequence>
<dbReference type="Proteomes" id="UP000000552">
    <property type="component" value="Chromosome"/>
</dbReference>
<evidence type="ECO:0000313" key="3">
    <source>
        <dbReference type="Proteomes" id="UP000000552"/>
    </source>
</evidence>
<evidence type="ECO:0000256" key="1">
    <source>
        <dbReference type="SAM" id="MobiDB-lite"/>
    </source>
</evidence>
<dbReference type="AlphaFoldDB" id="Q98CL4"/>
<dbReference type="KEGG" id="mlo:msr8664"/>
<proteinExistence type="predicted"/>
<protein>
    <submittedName>
        <fullName evidence="2">Msr8664 protein</fullName>
    </submittedName>
</protein>
<dbReference type="EMBL" id="BA000012">
    <property type="protein sequence ID" value="BAB51607.1"/>
    <property type="molecule type" value="Genomic_DNA"/>
</dbReference>
<evidence type="ECO:0000313" key="2">
    <source>
        <dbReference type="EMBL" id="BAB51607.1"/>
    </source>
</evidence>
<dbReference type="HOGENOM" id="CLU_3103076_0_0_5"/>
<feature type="region of interest" description="Disordered" evidence="1">
    <location>
        <begin position="1"/>
        <end position="23"/>
    </location>
</feature>
<gene>
    <name evidence="2" type="ordered locus">msr8664</name>
</gene>